<dbReference type="EMBL" id="JAOPKA010000005">
    <property type="protein sequence ID" value="MCU4741691.1"/>
    <property type="molecule type" value="Genomic_DNA"/>
</dbReference>
<dbReference type="InterPro" id="IPR051200">
    <property type="entry name" value="Host-pathogen_enzymatic-act"/>
</dbReference>
<proteinExistence type="predicted"/>
<gene>
    <name evidence="3" type="ORF">OB960_09810</name>
</gene>
<evidence type="ECO:0000313" key="3">
    <source>
        <dbReference type="EMBL" id="MCU4741691.1"/>
    </source>
</evidence>
<dbReference type="AlphaFoldDB" id="A0AAP2YYD9"/>
<name>A0AAP2YYD9_9EURY</name>
<dbReference type="PROSITE" id="PS51257">
    <property type="entry name" value="PROKAR_LIPOPROTEIN"/>
    <property type="match status" value="1"/>
</dbReference>
<organism evidence="3 4">
    <name type="scientific">Natronoglomus mannanivorans</name>
    <dbReference type="NCBI Taxonomy" id="2979990"/>
    <lineage>
        <taxon>Archaea</taxon>
        <taxon>Methanobacteriati</taxon>
        <taxon>Methanobacteriota</taxon>
        <taxon>Stenosarchaea group</taxon>
        <taxon>Halobacteria</taxon>
        <taxon>Halobacteriales</taxon>
        <taxon>Natrialbaceae</taxon>
        <taxon>Natronoglomus</taxon>
    </lineage>
</organism>
<evidence type="ECO:0000256" key="1">
    <source>
        <dbReference type="ARBA" id="ARBA00001935"/>
    </source>
</evidence>
<dbReference type="InterPro" id="IPR011045">
    <property type="entry name" value="N2O_reductase_N"/>
</dbReference>
<dbReference type="Gene3D" id="2.130.10.10">
    <property type="entry name" value="YVTN repeat-like/Quinoprotein amine dehydrogenase"/>
    <property type="match status" value="2"/>
</dbReference>
<comment type="caution">
    <text evidence="3">The sequence shown here is derived from an EMBL/GenBank/DDBJ whole genome shotgun (WGS) entry which is preliminary data.</text>
</comment>
<dbReference type="Proteomes" id="UP001321018">
    <property type="component" value="Unassembled WGS sequence"/>
</dbReference>
<sequence>MTDRLTRRSVLQTGAVAGGLALAGCLSGSSDDLNYEVWALDQGTNTGYIYEPGEDEDSFEQVDSIDFGEHQGEVPHMVDFTADYEYAVVACTAGARTIIVRTEDREVVANLETGPSSHFAGISPDEEYIHVDVIGEGTIKRIDADFDEEEFEIVDEIVITEDETVQDHGGDFEGRDPICHQYTQEGYSYHTLGPSYHDGGLVIVDHDDFSVEKVFHGDDDDVPTNCGTIPHPTESKFYTTAGLPAEDPEDGVGEYFVFDTEENEVVERESTGGVDAHGFWYTPDGEELWVLNRQTDDGLILDPETDEVIDEIDDYGRAPDIMWSSPDGEYMFVTLRGPDQQSGSPHAAQGETPGFNVLSIEDREIVTTVEPDPIDDYTEEEIEDGDVLTPDFHGIGVRPIGDYDSEIPNSPPF</sequence>
<protein>
    <submittedName>
        <fullName evidence="3">Cell surface protein</fullName>
    </submittedName>
</protein>
<feature type="compositionally biased region" description="Acidic residues" evidence="2">
    <location>
        <begin position="373"/>
        <end position="386"/>
    </location>
</feature>
<dbReference type="InterPro" id="IPR015943">
    <property type="entry name" value="WD40/YVTN_repeat-like_dom_sf"/>
</dbReference>
<feature type="region of interest" description="Disordered" evidence="2">
    <location>
        <begin position="373"/>
        <end position="413"/>
    </location>
</feature>
<dbReference type="SUPFAM" id="SSF50974">
    <property type="entry name" value="Nitrous oxide reductase, N-terminal domain"/>
    <property type="match status" value="1"/>
</dbReference>
<comment type="cofactor">
    <cofactor evidence="1">
        <name>Cu cation</name>
        <dbReference type="ChEBI" id="CHEBI:23378"/>
    </cofactor>
</comment>
<dbReference type="PANTHER" id="PTHR47197">
    <property type="entry name" value="PROTEIN NIRF"/>
    <property type="match status" value="1"/>
</dbReference>
<dbReference type="RefSeq" id="WP_338003524.1">
    <property type="nucleotide sequence ID" value="NZ_JAOPKA010000005.1"/>
</dbReference>
<evidence type="ECO:0000313" key="4">
    <source>
        <dbReference type="Proteomes" id="UP001321018"/>
    </source>
</evidence>
<accession>A0AAP2YYD9</accession>
<dbReference type="PANTHER" id="PTHR47197:SF3">
    <property type="entry name" value="DIHYDRO-HEME D1 DEHYDROGENASE"/>
    <property type="match status" value="1"/>
</dbReference>
<dbReference type="PROSITE" id="PS51318">
    <property type="entry name" value="TAT"/>
    <property type="match status" value="1"/>
</dbReference>
<evidence type="ECO:0000256" key="2">
    <source>
        <dbReference type="SAM" id="MobiDB-lite"/>
    </source>
</evidence>
<dbReference type="InterPro" id="IPR006311">
    <property type="entry name" value="TAT_signal"/>
</dbReference>
<reference evidence="3" key="1">
    <citation type="submission" date="2022-09" db="EMBL/GenBank/DDBJ databases">
        <title>Enrichment on poylsaccharides allowed isolation of novel metabolic and taxonomic groups of Haloarchaea.</title>
        <authorList>
            <person name="Sorokin D.Y."/>
            <person name="Elcheninov A.G."/>
            <person name="Khizhniak T.V."/>
            <person name="Kolganova T.V."/>
            <person name="Kublanov I.V."/>
        </authorList>
    </citation>
    <scope>NUCLEOTIDE SEQUENCE</scope>
    <source>
        <strain evidence="3">AArc-xg1-1</strain>
    </source>
</reference>